<protein>
    <submittedName>
        <fullName evidence="1">Uncharacterized protein MANES_12G094800</fullName>
    </submittedName>
</protein>
<evidence type="ECO:0000313" key="1">
    <source>
        <dbReference type="EMBL" id="MBX38769.1"/>
    </source>
</evidence>
<organism evidence="1">
    <name type="scientific">Rhizophora mucronata</name>
    <name type="common">Asiatic mangrove</name>
    <dbReference type="NCBI Taxonomy" id="61149"/>
    <lineage>
        <taxon>Eukaryota</taxon>
        <taxon>Viridiplantae</taxon>
        <taxon>Streptophyta</taxon>
        <taxon>Embryophyta</taxon>
        <taxon>Tracheophyta</taxon>
        <taxon>Spermatophyta</taxon>
        <taxon>Magnoliopsida</taxon>
        <taxon>eudicotyledons</taxon>
        <taxon>Gunneridae</taxon>
        <taxon>Pentapetalae</taxon>
        <taxon>rosids</taxon>
        <taxon>fabids</taxon>
        <taxon>Malpighiales</taxon>
        <taxon>Rhizophoraceae</taxon>
        <taxon>Rhizophora</taxon>
    </lineage>
</organism>
<dbReference type="AlphaFoldDB" id="A0A2P2N8F4"/>
<accession>A0A2P2N8F4</accession>
<name>A0A2P2N8F4_RHIMU</name>
<reference evidence="1" key="1">
    <citation type="submission" date="2018-02" db="EMBL/GenBank/DDBJ databases">
        <title>Rhizophora mucronata_Transcriptome.</title>
        <authorList>
            <person name="Meera S.P."/>
            <person name="Sreeshan A."/>
            <person name="Augustine A."/>
        </authorList>
    </citation>
    <scope>NUCLEOTIDE SEQUENCE</scope>
    <source>
        <tissue evidence="1">Leaf</tissue>
    </source>
</reference>
<dbReference type="EMBL" id="GGEC01058285">
    <property type="protein sequence ID" value="MBX38769.1"/>
    <property type="molecule type" value="Transcribed_RNA"/>
</dbReference>
<sequence>MRPTMREVAEELERIRLSAWVPDICVASPSFCSSSDDGSEKSLDVSSVKKAGVGSHKLIVQQ</sequence>
<proteinExistence type="predicted"/>